<name>A0A7M1AYY3_9BACT</name>
<reference evidence="12 13" key="1">
    <citation type="submission" date="2019-06" db="EMBL/GenBank/DDBJ databases">
        <title>Sulfurimonas gotlandica sp. nov., a chemoautotrophic and psychrotolerant epsilonproteobacterium isolated from a pelagic redoxcline, and an emended description of the genus Sulfurimonas.</title>
        <authorList>
            <person name="Wang S."/>
            <person name="Jiang L."/>
            <person name="Shao Z."/>
        </authorList>
    </citation>
    <scope>NUCLEOTIDE SEQUENCE [LARGE SCALE GENOMIC DNA]</scope>
    <source>
        <strain evidence="12 13">S2-6</strain>
    </source>
</reference>
<dbReference type="Gene3D" id="3.10.520.10">
    <property type="entry name" value="ApbE-like domains"/>
    <property type="match status" value="1"/>
</dbReference>
<feature type="binding site" evidence="11">
    <location>
        <position position="152"/>
    </location>
    <ligand>
        <name>Mg(2+)</name>
        <dbReference type="ChEBI" id="CHEBI:18420"/>
    </ligand>
</feature>
<evidence type="ECO:0000256" key="11">
    <source>
        <dbReference type="PIRSR" id="PIRSR006268-2"/>
    </source>
</evidence>
<dbReference type="Pfam" id="PF02424">
    <property type="entry name" value="ApbE"/>
    <property type="match status" value="1"/>
</dbReference>
<dbReference type="GO" id="GO:0046872">
    <property type="term" value="F:metal ion binding"/>
    <property type="evidence" value="ECO:0007669"/>
    <property type="project" value="UniProtKB-UniRule"/>
</dbReference>
<evidence type="ECO:0000256" key="5">
    <source>
        <dbReference type="ARBA" id="ARBA00022723"/>
    </source>
</evidence>
<evidence type="ECO:0000256" key="2">
    <source>
        <dbReference type="ARBA" id="ARBA00016337"/>
    </source>
</evidence>
<dbReference type="InterPro" id="IPR024932">
    <property type="entry name" value="ApbE"/>
</dbReference>
<evidence type="ECO:0000256" key="9">
    <source>
        <dbReference type="ARBA" id="ARBA00048540"/>
    </source>
</evidence>
<keyword evidence="4 10" id="KW-0808">Transferase</keyword>
<evidence type="ECO:0000256" key="1">
    <source>
        <dbReference type="ARBA" id="ARBA00011955"/>
    </source>
</evidence>
<accession>A0A7M1AYY3</accession>
<dbReference type="SUPFAM" id="SSF143631">
    <property type="entry name" value="ApbE-like"/>
    <property type="match status" value="1"/>
</dbReference>
<gene>
    <name evidence="12" type="ORF">FJR45_00510</name>
</gene>
<organism evidence="12 13">
    <name type="scientific">Sulfurimonas sediminis</name>
    <dbReference type="NCBI Taxonomy" id="2590020"/>
    <lineage>
        <taxon>Bacteria</taxon>
        <taxon>Pseudomonadati</taxon>
        <taxon>Campylobacterota</taxon>
        <taxon>Epsilonproteobacteria</taxon>
        <taxon>Campylobacterales</taxon>
        <taxon>Sulfurimonadaceae</taxon>
        <taxon>Sulfurimonas</taxon>
    </lineage>
</organism>
<keyword evidence="3 10" id="KW-0285">Flavoprotein</keyword>
<dbReference type="PANTHER" id="PTHR30040">
    <property type="entry name" value="THIAMINE BIOSYNTHESIS LIPOPROTEIN APBE"/>
    <property type="match status" value="1"/>
</dbReference>
<evidence type="ECO:0000313" key="13">
    <source>
        <dbReference type="Proteomes" id="UP000593719"/>
    </source>
</evidence>
<protein>
    <recommendedName>
        <fullName evidence="2 10">FAD:protein FMN transferase</fullName>
        <ecNumber evidence="1 10">2.7.1.180</ecNumber>
    </recommendedName>
    <alternativeName>
        <fullName evidence="8 10">Flavin transferase</fullName>
    </alternativeName>
</protein>
<dbReference type="EMBL" id="CP041235">
    <property type="protein sequence ID" value="QOP42516.1"/>
    <property type="molecule type" value="Genomic_DNA"/>
</dbReference>
<comment type="catalytic activity">
    <reaction evidence="9 10">
        <text>L-threonyl-[protein] + FAD = FMN-L-threonyl-[protein] + AMP + H(+)</text>
        <dbReference type="Rhea" id="RHEA:36847"/>
        <dbReference type="Rhea" id="RHEA-COMP:11060"/>
        <dbReference type="Rhea" id="RHEA-COMP:11061"/>
        <dbReference type="ChEBI" id="CHEBI:15378"/>
        <dbReference type="ChEBI" id="CHEBI:30013"/>
        <dbReference type="ChEBI" id="CHEBI:57692"/>
        <dbReference type="ChEBI" id="CHEBI:74257"/>
        <dbReference type="ChEBI" id="CHEBI:456215"/>
        <dbReference type="EC" id="2.7.1.180"/>
    </reaction>
</comment>
<dbReference type="GO" id="GO:0016740">
    <property type="term" value="F:transferase activity"/>
    <property type="evidence" value="ECO:0007669"/>
    <property type="project" value="UniProtKB-UniRule"/>
</dbReference>
<keyword evidence="7 10" id="KW-0460">Magnesium</keyword>
<dbReference type="EC" id="2.7.1.180" evidence="1 10"/>
<evidence type="ECO:0000256" key="3">
    <source>
        <dbReference type="ARBA" id="ARBA00022630"/>
    </source>
</evidence>
<feature type="binding site" evidence="11">
    <location>
        <position position="261"/>
    </location>
    <ligand>
        <name>Mg(2+)</name>
        <dbReference type="ChEBI" id="CHEBI:18420"/>
    </ligand>
</feature>
<evidence type="ECO:0000256" key="4">
    <source>
        <dbReference type="ARBA" id="ARBA00022679"/>
    </source>
</evidence>
<keyword evidence="6 10" id="KW-0274">FAD</keyword>
<dbReference type="PIRSF" id="PIRSF006268">
    <property type="entry name" value="ApbE"/>
    <property type="match status" value="1"/>
</dbReference>
<evidence type="ECO:0000313" key="12">
    <source>
        <dbReference type="EMBL" id="QOP42516.1"/>
    </source>
</evidence>
<dbReference type="InterPro" id="IPR003374">
    <property type="entry name" value="ApbE-like_sf"/>
</dbReference>
<comment type="similarity">
    <text evidence="10">Belongs to the ApbE family.</text>
</comment>
<sequence>MSLSIKMGFFIRGLKAKVMSTELIMEANVSRKILFEALESVKRFEERFSAYNEDSLVSLINKNAGIEAVTCNQEECELFSEALKIAQRSKGKFDPTIGALTQGLYGFGKTDKKIPAKQELQKTKHLVDYRQLHVKDNTVFLAKKRMRLDLGGIGKGYIAQKVFLFLQSKGATKILVNAGGEILTLGKNYRVAITNPFDIHKYLGVIETKNTPFSISTSGDYERYIGSKKNHHILDSQSATQNHYYSSLTVLKNGITATLLDAVATIAFNTPAHELKDLSKEYDVAIIAVTDEGELLFENFKNLDIKACEIFP</sequence>
<evidence type="ECO:0000256" key="10">
    <source>
        <dbReference type="PIRNR" id="PIRNR006268"/>
    </source>
</evidence>
<evidence type="ECO:0000256" key="6">
    <source>
        <dbReference type="ARBA" id="ARBA00022827"/>
    </source>
</evidence>
<dbReference type="Proteomes" id="UP000593719">
    <property type="component" value="Chromosome"/>
</dbReference>
<dbReference type="KEGG" id="ssei:FJR45_00510"/>
<proteinExistence type="inferred from homology"/>
<keyword evidence="13" id="KW-1185">Reference proteome</keyword>
<comment type="cofactor">
    <cofactor evidence="11">
        <name>Mg(2+)</name>
        <dbReference type="ChEBI" id="CHEBI:18420"/>
    </cofactor>
    <cofactor evidence="11">
        <name>Mn(2+)</name>
        <dbReference type="ChEBI" id="CHEBI:29035"/>
    </cofactor>
    <text evidence="11">Magnesium. Can also use manganese.</text>
</comment>
<feature type="binding site" evidence="11">
    <location>
        <position position="265"/>
    </location>
    <ligand>
        <name>Mg(2+)</name>
        <dbReference type="ChEBI" id="CHEBI:18420"/>
    </ligand>
</feature>
<dbReference type="AlphaFoldDB" id="A0A7M1AYY3"/>
<dbReference type="PANTHER" id="PTHR30040:SF2">
    <property type="entry name" value="FAD:PROTEIN FMN TRANSFERASE"/>
    <property type="match status" value="1"/>
</dbReference>
<keyword evidence="5 10" id="KW-0479">Metal-binding</keyword>
<evidence type="ECO:0000256" key="7">
    <source>
        <dbReference type="ARBA" id="ARBA00022842"/>
    </source>
</evidence>
<evidence type="ECO:0000256" key="8">
    <source>
        <dbReference type="ARBA" id="ARBA00031306"/>
    </source>
</evidence>